<organism evidence="1 2">
    <name type="scientific">Nocardia testacea</name>
    <dbReference type="NCBI Taxonomy" id="248551"/>
    <lineage>
        <taxon>Bacteria</taxon>
        <taxon>Bacillati</taxon>
        <taxon>Actinomycetota</taxon>
        <taxon>Actinomycetes</taxon>
        <taxon>Mycobacteriales</taxon>
        <taxon>Nocardiaceae</taxon>
        <taxon>Nocardia</taxon>
    </lineage>
</organism>
<evidence type="ECO:0000313" key="2">
    <source>
        <dbReference type="Proteomes" id="UP001611494"/>
    </source>
</evidence>
<protein>
    <submittedName>
        <fullName evidence="1">Uncharacterized protein</fullName>
    </submittedName>
</protein>
<dbReference type="RefSeq" id="WP_397064966.1">
    <property type="nucleotide sequence ID" value="NZ_JBIRYL010000010.1"/>
</dbReference>
<keyword evidence="2" id="KW-1185">Reference proteome</keyword>
<dbReference type="Proteomes" id="UP001611494">
    <property type="component" value="Unassembled WGS sequence"/>
</dbReference>
<gene>
    <name evidence="1" type="ORF">ACH49Z_24450</name>
</gene>
<dbReference type="EMBL" id="JBIRYL010000010">
    <property type="protein sequence ID" value="MFI2233007.1"/>
    <property type="molecule type" value="Genomic_DNA"/>
</dbReference>
<reference evidence="1 2" key="1">
    <citation type="submission" date="2024-10" db="EMBL/GenBank/DDBJ databases">
        <title>The Natural Products Discovery Center: Release of the First 8490 Sequenced Strains for Exploring Actinobacteria Biosynthetic Diversity.</title>
        <authorList>
            <person name="Kalkreuter E."/>
            <person name="Kautsar S.A."/>
            <person name="Yang D."/>
            <person name="Bader C.D."/>
            <person name="Teijaro C.N."/>
            <person name="Fluegel L."/>
            <person name="Davis C.M."/>
            <person name="Simpson J.R."/>
            <person name="Lauterbach L."/>
            <person name="Steele A.D."/>
            <person name="Gui C."/>
            <person name="Meng S."/>
            <person name="Li G."/>
            <person name="Viehrig K."/>
            <person name="Ye F."/>
            <person name="Su P."/>
            <person name="Kiefer A.F."/>
            <person name="Nichols A."/>
            <person name="Cepeda A.J."/>
            <person name="Yan W."/>
            <person name="Fan B."/>
            <person name="Jiang Y."/>
            <person name="Adhikari A."/>
            <person name="Zheng C.-J."/>
            <person name="Schuster L."/>
            <person name="Cowan T.M."/>
            <person name="Smanski M.J."/>
            <person name="Chevrette M.G."/>
            <person name="De Carvalho L.P.S."/>
            <person name="Shen B."/>
        </authorList>
    </citation>
    <scope>NUCLEOTIDE SEQUENCE [LARGE SCALE GENOMIC DNA]</scope>
    <source>
        <strain evidence="1 2">NPDC019377</strain>
    </source>
</reference>
<evidence type="ECO:0000313" key="1">
    <source>
        <dbReference type="EMBL" id="MFI2233007.1"/>
    </source>
</evidence>
<name>A0ABW7W2G7_9NOCA</name>
<accession>A0ABW7W2G7</accession>
<comment type="caution">
    <text evidence="1">The sequence shown here is derived from an EMBL/GenBank/DDBJ whole genome shotgun (WGS) entry which is preliminary data.</text>
</comment>
<sequence>MSSLFAVMPAAGIESAAQAYARYQSLAGAPEPTPPLPPVGVVCTLIHRSGTGLRVYRRPDARGALLEATVDDRFDCLRALLALTADRDLAVLDVATRRFYNPRGAARVPVTAGDFRLPYLTESILDEILETPPDPRDPALKVIRAPMCHIRARRLPEEIFELEHRDLDAFFQLYTDDAILVRKTIWAWATGDPWWHQAIAWQPIDAPDPRRHRRPPEDDIDSVLAELRQMAEETPFELGALDLISALGDVDNQAQAILDRANLDVPDQP</sequence>
<proteinExistence type="predicted"/>